<evidence type="ECO:0000313" key="4">
    <source>
        <dbReference type="Proteomes" id="UP001153328"/>
    </source>
</evidence>
<accession>A0A9W4MH48</accession>
<dbReference type="AlphaFoldDB" id="A0A9W4MH48"/>
<evidence type="ECO:0000256" key="2">
    <source>
        <dbReference type="SAM" id="Phobius"/>
    </source>
</evidence>
<dbReference type="EMBL" id="CAJVAX010000018">
    <property type="protein sequence ID" value="CAG7646812.1"/>
    <property type="molecule type" value="Genomic_DNA"/>
</dbReference>
<evidence type="ECO:0000313" key="3">
    <source>
        <dbReference type="EMBL" id="CAG7646812.1"/>
    </source>
</evidence>
<sequence length="534" mass="56980">MTAPGDELAPVLARISGTDLYRGNAFVVTGLPADATPAAVRRTREEALLMSRLGAPAAGAAARTAAPDGEEALRAAYETLRDPVARLVHELLWPQGRSEPAWSGAEQHAQAAREHREAVEGEAAGPYEPGSAEAARLDALWTASLAGWASVLAGHGLWDHAKRRVAEIGDPRLTTGTVRRLRDRLPRHLASVTAELALREVVRGRPAGAGRLVALLHASPLPERAVADALREVVRPAETALRAACTAAREAVSAEEGDGGPAAAALLERIGEPLGVVRTVLGADAALTSALEEEIASALNQCAVGEFHATGRVRAPLGVLAAAAGYAHVQRTRDLIERNVDVVSHSRNAAPTGPSDDLPPRLREMCVEGKVERPAAFLRAMAARVAARDKELGRQLLALATDRRSVAAPVTRQPFTGRLLGCGVHALRAGAPNPEGLVWVTHVLTLCWLPLLPLAAYVRDDSGVRAKVPLTGRARWTRRWTVLMVPVVVLLLTVGVPAAAVAVPALWFGYGVFLSKVREERVRMWSRWDRGRHR</sequence>
<protein>
    <submittedName>
        <fullName evidence="3">Uncharacterized protein</fullName>
    </submittedName>
</protein>
<keyword evidence="2" id="KW-0812">Transmembrane</keyword>
<dbReference type="Proteomes" id="UP001153328">
    <property type="component" value="Unassembled WGS sequence"/>
</dbReference>
<evidence type="ECO:0000256" key="1">
    <source>
        <dbReference type="SAM" id="MobiDB-lite"/>
    </source>
</evidence>
<comment type="caution">
    <text evidence="3">The sequence shown here is derived from an EMBL/GenBank/DDBJ whole genome shotgun (WGS) entry which is preliminary data.</text>
</comment>
<gene>
    <name evidence="3" type="ORF">SBRY_40504</name>
</gene>
<reference evidence="3" key="1">
    <citation type="submission" date="2021-06" db="EMBL/GenBank/DDBJ databases">
        <authorList>
            <person name="Arsene-Ploetze F."/>
        </authorList>
    </citation>
    <scope>NUCLEOTIDE SEQUENCE</scope>
    <source>
        <strain evidence="3">SBRY1</strain>
    </source>
</reference>
<feature type="transmembrane region" description="Helical" evidence="2">
    <location>
        <begin position="437"/>
        <end position="459"/>
    </location>
</feature>
<keyword evidence="2" id="KW-1133">Transmembrane helix</keyword>
<keyword evidence="2" id="KW-0472">Membrane</keyword>
<keyword evidence="4" id="KW-1185">Reference proteome</keyword>
<organism evidence="3 4">
    <name type="scientific">Actinacidiphila bryophytorum</name>
    <dbReference type="NCBI Taxonomy" id="1436133"/>
    <lineage>
        <taxon>Bacteria</taxon>
        <taxon>Bacillati</taxon>
        <taxon>Actinomycetota</taxon>
        <taxon>Actinomycetes</taxon>
        <taxon>Kitasatosporales</taxon>
        <taxon>Streptomycetaceae</taxon>
        <taxon>Actinacidiphila</taxon>
    </lineage>
</organism>
<dbReference type="RefSeq" id="WP_205045087.1">
    <property type="nucleotide sequence ID" value="NZ_CAJVAX010000018.1"/>
</dbReference>
<feature type="region of interest" description="Disordered" evidence="1">
    <location>
        <begin position="98"/>
        <end position="129"/>
    </location>
</feature>
<feature type="transmembrane region" description="Helical" evidence="2">
    <location>
        <begin position="480"/>
        <end position="508"/>
    </location>
</feature>
<name>A0A9W4MH48_9ACTN</name>
<proteinExistence type="predicted"/>